<dbReference type="Gene3D" id="2.160.20.10">
    <property type="entry name" value="Single-stranded right-handed beta-helix, Pectin lyase-like"/>
    <property type="match status" value="1"/>
</dbReference>
<feature type="domain" description="Filamentous haemagglutinin FhaB/tRNA nuclease CdiA-like TPS" evidence="1">
    <location>
        <begin position="87"/>
        <end position="208"/>
    </location>
</feature>
<dbReference type="NCBIfam" id="TIGR01731">
    <property type="entry name" value="fil_hemag_20aa"/>
    <property type="match status" value="3"/>
</dbReference>
<dbReference type="InterPro" id="IPR012334">
    <property type="entry name" value="Pectin_lyas_fold"/>
</dbReference>
<dbReference type="Pfam" id="PF13018">
    <property type="entry name" value="ESPR"/>
    <property type="match status" value="1"/>
</dbReference>
<protein>
    <submittedName>
        <fullName evidence="2">Filamentous hemagglutinin outer membrane protein</fullName>
    </submittedName>
</protein>
<dbReference type="InterPro" id="IPR011050">
    <property type="entry name" value="Pectin_lyase_fold/virulence"/>
</dbReference>
<name>A0A158D876_9BURK</name>
<dbReference type="NCBIfam" id="TIGR01901">
    <property type="entry name" value="adhes_NPXG"/>
    <property type="match status" value="1"/>
</dbReference>
<accession>A0A158D876</accession>
<dbReference type="RefSeq" id="WP_096031832.1">
    <property type="nucleotide sequence ID" value="NZ_FCOX02000028.1"/>
</dbReference>
<gene>
    <name evidence="2" type="ORF">AWB78_04855</name>
</gene>
<dbReference type="InterPro" id="IPR008638">
    <property type="entry name" value="FhaB/CdiA-like_TPS"/>
</dbReference>
<dbReference type="AlphaFoldDB" id="A0A158D876"/>
<dbReference type="EMBL" id="FCOX02000028">
    <property type="protein sequence ID" value="SAK90693.1"/>
    <property type="molecule type" value="Genomic_DNA"/>
</dbReference>
<keyword evidence="3" id="KW-1185">Reference proteome</keyword>
<evidence type="ECO:0000313" key="3">
    <source>
        <dbReference type="Proteomes" id="UP000071859"/>
    </source>
</evidence>
<organism evidence="2 3">
    <name type="scientific">Caballeronia calidae</name>
    <dbReference type="NCBI Taxonomy" id="1777139"/>
    <lineage>
        <taxon>Bacteria</taxon>
        <taxon>Pseudomonadati</taxon>
        <taxon>Pseudomonadota</taxon>
        <taxon>Betaproteobacteria</taxon>
        <taxon>Burkholderiales</taxon>
        <taxon>Burkholderiaceae</taxon>
        <taxon>Caballeronia</taxon>
    </lineage>
</organism>
<evidence type="ECO:0000259" key="1">
    <source>
        <dbReference type="SMART" id="SM00912"/>
    </source>
</evidence>
<dbReference type="SMART" id="SM00912">
    <property type="entry name" value="Haemagg_act"/>
    <property type="match status" value="1"/>
</dbReference>
<dbReference type="InterPro" id="IPR024973">
    <property type="entry name" value="ESPR"/>
</dbReference>
<reference evidence="2" key="1">
    <citation type="submission" date="2016-01" db="EMBL/GenBank/DDBJ databases">
        <authorList>
            <person name="Peeters C."/>
        </authorList>
    </citation>
    <scope>NUCLEOTIDE SEQUENCE</scope>
    <source>
        <strain evidence="2">LMG 29321</strain>
    </source>
</reference>
<dbReference type="InterPro" id="IPR010069">
    <property type="entry name" value="CdiA_FHA1_rpt"/>
</dbReference>
<dbReference type="Pfam" id="PF05860">
    <property type="entry name" value="TPS"/>
    <property type="match status" value="1"/>
</dbReference>
<comment type="caution">
    <text evidence="2">The sequence shown here is derived from an EMBL/GenBank/DDBJ whole genome shotgun (WGS) entry which is preliminary data.</text>
</comment>
<evidence type="ECO:0000313" key="2">
    <source>
        <dbReference type="EMBL" id="SAK90693.1"/>
    </source>
</evidence>
<dbReference type="OrthoDB" id="5666689at2"/>
<proteinExistence type="predicted"/>
<dbReference type="SUPFAM" id="SSF51126">
    <property type="entry name" value="Pectin lyase-like"/>
    <property type="match status" value="1"/>
</dbReference>
<dbReference type="Proteomes" id="UP000071859">
    <property type="component" value="Unassembled WGS sequence"/>
</dbReference>
<sequence>MNKNSYRLVYSRVRNMVVAAADFAVARGNAGGKGERGARRGADTSILAPALRGMAWTAMLMLGTASTLALSQIVAKPGSATQVLQTQNGLDQVNIARPSAAGVSLNNYSQFDVPGKGAILNNSPTLTQTQQAGYINGNANLTPGQEARIIVNQVMSNSPSQLRGYLEVAGPRAEVIVANPNGIVVDGGGFINTSRGILTTGTPNFGPGGNLAGFTVSGGNIVVQGAGLNATNIDQVDLIARAIQVNAAIYAKSLNVIAGANDVDHDTLNATPIAGSGPAPSLAIDVSQLGGMYANRIYLASNEYGVGVSTKGVIAAQAGDLTLKSNGQLLLAGTTNASGSISASASQGIGNSGTTYAQGNVSATTSGTLTNSGMLAAQQSTTIDAGSVASTGTLAAGVNGDGSLAQSGDLNVGASGAVTATGRNVAGGNANVNGGAVNLAGSINSANGALVLAASSGDLNLSGATTTAGGTLDARASGSLTNDNGAMSSGGAQTVTAGALSNRNGQIVSGGALTETVTGATNNQGGTMQANGVLSSTSGTFWVAAMLRAERQAQEFQRHWRATSTM</sequence>